<organism evidence="1 2">
    <name type="scientific">Heracleum sosnowskyi</name>
    <dbReference type="NCBI Taxonomy" id="360622"/>
    <lineage>
        <taxon>Eukaryota</taxon>
        <taxon>Viridiplantae</taxon>
        <taxon>Streptophyta</taxon>
        <taxon>Embryophyta</taxon>
        <taxon>Tracheophyta</taxon>
        <taxon>Spermatophyta</taxon>
        <taxon>Magnoliopsida</taxon>
        <taxon>eudicotyledons</taxon>
        <taxon>Gunneridae</taxon>
        <taxon>Pentapetalae</taxon>
        <taxon>asterids</taxon>
        <taxon>campanulids</taxon>
        <taxon>Apiales</taxon>
        <taxon>Apiaceae</taxon>
        <taxon>Apioideae</taxon>
        <taxon>apioid superclade</taxon>
        <taxon>Tordylieae</taxon>
        <taxon>Tordyliinae</taxon>
        <taxon>Heracleum</taxon>
    </lineage>
</organism>
<dbReference type="EMBL" id="JAUIZM010000006">
    <property type="protein sequence ID" value="KAK1378610.1"/>
    <property type="molecule type" value="Genomic_DNA"/>
</dbReference>
<comment type="caution">
    <text evidence="1">The sequence shown here is derived from an EMBL/GenBank/DDBJ whole genome shotgun (WGS) entry which is preliminary data.</text>
</comment>
<sequence length="178" mass="19255">MRFGTSVEFIRQTPGRTLSWRNRIKIAIDVANALVNFYDTSASASSPGAYFSASDPVLVSSQDSRLLSAVGTIKCEISPEQISLVPVESKSVAAFSDVERSLEGKTVVKSQVIHKNQLSDSLQAAAATHSVPSSNYSSRTAQVIGPQKAPGRTLSWRNRIKIAIDVANALVNFYDTYC</sequence>
<dbReference type="Proteomes" id="UP001237642">
    <property type="component" value="Unassembled WGS sequence"/>
</dbReference>
<reference evidence="1" key="1">
    <citation type="submission" date="2023-02" db="EMBL/GenBank/DDBJ databases">
        <title>Genome of toxic invasive species Heracleum sosnowskyi carries increased number of genes despite the absence of recent whole-genome duplications.</title>
        <authorList>
            <person name="Schelkunov M."/>
            <person name="Shtratnikova V."/>
            <person name="Makarenko M."/>
            <person name="Klepikova A."/>
            <person name="Omelchenko D."/>
            <person name="Novikova G."/>
            <person name="Obukhova E."/>
            <person name="Bogdanov V."/>
            <person name="Penin A."/>
            <person name="Logacheva M."/>
        </authorList>
    </citation>
    <scope>NUCLEOTIDE SEQUENCE</scope>
    <source>
        <strain evidence="1">Hsosn_3</strain>
        <tissue evidence="1">Leaf</tissue>
    </source>
</reference>
<dbReference type="PANTHER" id="PTHR46775">
    <property type="entry name" value="FLOCCULATION PROTEIN (DUF1296)"/>
    <property type="match status" value="1"/>
</dbReference>
<protein>
    <submittedName>
        <fullName evidence="1">Uncharacterized protein</fullName>
    </submittedName>
</protein>
<evidence type="ECO:0000313" key="1">
    <source>
        <dbReference type="EMBL" id="KAK1378610.1"/>
    </source>
</evidence>
<dbReference type="PANTHER" id="PTHR46775:SF1">
    <property type="entry name" value="FLOCCULATION PROTEIN (DUF1296)"/>
    <property type="match status" value="1"/>
</dbReference>
<name>A0AAD8I6V4_9APIA</name>
<gene>
    <name evidence="1" type="ORF">POM88_025354</name>
</gene>
<dbReference type="AlphaFoldDB" id="A0AAD8I6V4"/>
<keyword evidence="2" id="KW-1185">Reference proteome</keyword>
<reference evidence="1" key="2">
    <citation type="submission" date="2023-05" db="EMBL/GenBank/DDBJ databases">
        <authorList>
            <person name="Schelkunov M.I."/>
        </authorList>
    </citation>
    <scope>NUCLEOTIDE SEQUENCE</scope>
    <source>
        <strain evidence="1">Hsosn_3</strain>
        <tissue evidence="1">Leaf</tissue>
    </source>
</reference>
<evidence type="ECO:0000313" key="2">
    <source>
        <dbReference type="Proteomes" id="UP001237642"/>
    </source>
</evidence>
<dbReference type="InterPro" id="IPR044277">
    <property type="entry name" value="GIP1"/>
</dbReference>
<accession>A0AAD8I6V4</accession>
<proteinExistence type="predicted"/>
<dbReference type="GO" id="GO:0051082">
    <property type="term" value="F:unfolded protein binding"/>
    <property type="evidence" value="ECO:0007669"/>
    <property type="project" value="TreeGrafter"/>
</dbReference>